<dbReference type="AlphaFoldDB" id="A0A1D6JRQ6"/>
<dbReference type="PROSITE" id="PS50097">
    <property type="entry name" value="BTB"/>
    <property type="match status" value="1"/>
</dbReference>
<evidence type="ECO:0000256" key="2">
    <source>
        <dbReference type="ARBA" id="ARBA00022786"/>
    </source>
</evidence>
<feature type="signal peptide" evidence="5">
    <location>
        <begin position="1"/>
        <end position="23"/>
    </location>
</feature>
<feature type="region of interest" description="Disordered" evidence="4">
    <location>
        <begin position="731"/>
        <end position="807"/>
    </location>
</feature>
<dbReference type="Gene3D" id="3.10.120.10">
    <property type="entry name" value="Cytochrome b5-like heme/steroid binding domain"/>
    <property type="match status" value="1"/>
</dbReference>
<evidence type="ECO:0000259" key="7">
    <source>
        <dbReference type="PROSITE" id="PS51649"/>
    </source>
</evidence>
<evidence type="ECO:0000256" key="5">
    <source>
        <dbReference type="SAM" id="SignalP"/>
    </source>
</evidence>
<dbReference type="SUPFAM" id="SSF54695">
    <property type="entry name" value="POZ domain"/>
    <property type="match status" value="1"/>
</dbReference>
<evidence type="ECO:0000313" key="8">
    <source>
        <dbReference type="EMBL" id="ONL94645.1"/>
    </source>
</evidence>
<keyword evidence="5" id="KW-0732">Signal</keyword>
<name>A0A1D6JRQ6_MAIZE</name>
<reference evidence="8" key="1">
    <citation type="submission" date="2015-12" db="EMBL/GenBank/DDBJ databases">
        <title>Update maize B73 reference genome by single molecule sequencing technologies.</title>
        <authorList>
            <consortium name="Maize Genome Sequencing Project"/>
            <person name="Ware D."/>
        </authorList>
    </citation>
    <scope>NUCLEOTIDE SEQUENCE [LARGE SCALE GENOMIC DNA]</scope>
    <source>
        <tissue evidence="8">Seedling</tissue>
    </source>
</reference>
<dbReference type="PANTHER" id="PTHR32370">
    <property type="entry name" value="OS12G0117600 PROTEIN"/>
    <property type="match status" value="1"/>
</dbReference>
<organism evidence="8">
    <name type="scientific">Zea mays</name>
    <name type="common">Maize</name>
    <dbReference type="NCBI Taxonomy" id="4577"/>
    <lineage>
        <taxon>Eukaryota</taxon>
        <taxon>Viridiplantae</taxon>
        <taxon>Streptophyta</taxon>
        <taxon>Embryophyta</taxon>
        <taxon>Tracheophyta</taxon>
        <taxon>Spermatophyta</taxon>
        <taxon>Magnoliopsida</taxon>
        <taxon>Liliopsida</taxon>
        <taxon>Poales</taxon>
        <taxon>Poaceae</taxon>
        <taxon>PACMAD clade</taxon>
        <taxon>Panicoideae</taxon>
        <taxon>Andropogonodae</taxon>
        <taxon>Andropogoneae</taxon>
        <taxon>Tripsacinae</taxon>
        <taxon>Zea</taxon>
    </lineage>
</organism>
<dbReference type="GO" id="GO:0016567">
    <property type="term" value="P:protein ubiquitination"/>
    <property type="evidence" value="ECO:0007669"/>
    <property type="project" value="UniProtKB-UniPathway"/>
</dbReference>
<dbReference type="Gene3D" id="3.30.710.10">
    <property type="entry name" value="Potassium Channel Kv1.1, Chain A"/>
    <property type="match status" value="1"/>
</dbReference>
<dbReference type="InterPro" id="IPR027356">
    <property type="entry name" value="NPH3_dom"/>
</dbReference>
<feature type="chain" id="PRO_5014059777" evidence="5">
    <location>
        <begin position="24"/>
        <end position="807"/>
    </location>
</feature>
<evidence type="ECO:0000256" key="3">
    <source>
        <dbReference type="PROSITE-ProRule" id="PRU00982"/>
    </source>
</evidence>
<dbReference type="ExpressionAtlas" id="A0A1D6JRQ6">
    <property type="expression patterns" value="baseline and differential"/>
</dbReference>
<evidence type="ECO:0000259" key="6">
    <source>
        <dbReference type="PROSITE" id="PS50097"/>
    </source>
</evidence>
<dbReference type="EMBL" id="CM007647">
    <property type="protein sequence ID" value="ONL94645.1"/>
    <property type="molecule type" value="Genomic_DNA"/>
</dbReference>
<proteinExistence type="inferred from homology"/>
<dbReference type="InterPro" id="IPR043454">
    <property type="entry name" value="NPH3/RPT2-like"/>
</dbReference>
<dbReference type="PROSITE" id="PS51649">
    <property type="entry name" value="NPH3"/>
    <property type="match status" value="1"/>
</dbReference>
<dbReference type="SMR" id="A0A1D6JRQ6"/>
<dbReference type="InterPro" id="IPR000210">
    <property type="entry name" value="BTB/POZ_dom"/>
</dbReference>
<evidence type="ECO:0000256" key="1">
    <source>
        <dbReference type="ARBA" id="ARBA00004906"/>
    </source>
</evidence>
<dbReference type="IntAct" id="A0A1D6JRQ6">
    <property type="interactions" value="2"/>
</dbReference>
<dbReference type="SUPFAM" id="SSF55856">
    <property type="entry name" value="Cytochrome b5-like heme/steroid binding domain"/>
    <property type="match status" value="1"/>
</dbReference>
<dbReference type="Pfam" id="PF03000">
    <property type="entry name" value="NPH3"/>
    <property type="match status" value="1"/>
</dbReference>
<keyword evidence="2" id="KW-0833">Ubl conjugation pathway</keyword>
<gene>
    <name evidence="8" type="ORF">ZEAMMB73_Zm00001d028075</name>
</gene>
<feature type="compositionally biased region" description="Low complexity" evidence="4">
    <location>
        <begin position="798"/>
        <end position="807"/>
    </location>
</feature>
<feature type="domain" description="NPH3" evidence="7">
    <location>
        <begin position="404"/>
        <end position="676"/>
    </location>
</feature>
<feature type="domain" description="BTB" evidence="6">
    <location>
        <begin position="223"/>
        <end position="290"/>
    </location>
</feature>
<accession>A0A1D6JRQ6</accession>
<sequence length="807" mass="88596">MARGARFLLVLALLAALLAVVLQLYRHRKPRLWMVEELSVYNGTNEELPILLAILGSVFDVTKGRSHYGPGGGYHHFAGRDASRAFVSGNFTGDGLTDSLQGLSSSEVNSVVDWRKFYFERYIFAGKLIGRYYDSEGNPTKYLKGVEVKAKRGTQLLEKQKSDEAKIPGCNSKWSQQEGGEKSVKLRGSSFLFKMKFMKLGSNPDTFQDDGNEVSIAASELVSDITVRIGTTKFYLHKFPLLSKCARFQKLIPTTGDENIEIHIHDIPGGAKAFGVCAKFCYGMIVTLNAYNVIAARCAAEYLEMNETVDKGNLIYKIDVFLSSSIFRSWKDSIIVLGTTKAHLPWAEDLKLVSQCIDSVASKASIDVSKVEWSYTYNRKKLPTENGHDSPWNGVNQRQVVPKDWWVEDLTDLDIDAYKQVITAVKTKGMVAKDVIGEAIKAYTYKKLPSLSKVSMIHGDAKVRAMLVTITCLLPSEKGSVSCSFLLKLLKATNLLKCGDMCRKELMKRIARQLEEASVSDLLIPAVDEDTSVYDIDLILSIVEEFIRQDSKNAQRHNGGEVNDHVSAPSASMITVAKIVDGYLAEVAKDPNIPVYKFFSLAETVSANSRPVHDGLYRAIDMYLKEHPSLGKSDKKRLCALMDCRKLSPDACAHAVQNERLPLRVVVQVLYHEQTRASAAATVRADSIGIGSYESSRSGATTNTEDEWDGVMAVEDLSLSSKTTKLEKCDAASTVSEKNHGGNKGANGRAKGGVMPKKAVGRTTMSGNKGQAGERSSSDSSDSAILPCQLEHPKRAAARSTTKSAAV</sequence>
<evidence type="ECO:0000256" key="4">
    <source>
        <dbReference type="SAM" id="MobiDB-lite"/>
    </source>
</evidence>
<dbReference type="Pfam" id="PF00173">
    <property type="entry name" value="Cyt-b5"/>
    <property type="match status" value="1"/>
</dbReference>
<protein>
    <submittedName>
        <fullName evidence="8">BTB/POZ domain-containing protein NPY2</fullName>
    </submittedName>
</protein>
<dbReference type="InterPro" id="IPR001199">
    <property type="entry name" value="Cyt_B5-like_heme/steroid-bd"/>
</dbReference>
<dbReference type="InterPro" id="IPR036400">
    <property type="entry name" value="Cyt_B5-like_heme/steroid_sf"/>
</dbReference>
<comment type="pathway">
    <text evidence="1">Protein modification; protein ubiquitination.</text>
</comment>
<dbReference type="EMBL" id="CM007647">
    <property type="protein sequence ID" value="ONL94642.1"/>
    <property type="molecule type" value="Genomic_DNA"/>
</dbReference>
<dbReference type="UniPathway" id="UPA00143"/>
<dbReference type="InterPro" id="IPR011333">
    <property type="entry name" value="SKP1/BTB/POZ_sf"/>
</dbReference>
<comment type="similarity">
    <text evidence="3">Belongs to the NPH3 family.</text>
</comment>
<dbReference type="InParanoid" id="A0A1D6JRQ6"/>
<dbReference type="SMART" id="SM01117">
    <property type="entry name" value="Cyt-b5"/>
    <property type="match status" value="1"/>
</dbReference>